<keyword evidence="3" id="KW-1185">Reference proteome</keyword>
<dbReference type="PANTHER" id="PTHR21505">
    <property type="entry name" value="MADF DOMAIN-CONTAINING PROTEIN-RELATED"/>
    <property type="match status" value="1"/>
</dbReference>
<feature type="domain" description="MADF" evidence="1">
    <location>
        <begin position="23"/>
        <end position="120"/>
    </location>
</feature>
<dbReference type="OrthoDB" id="6617753at2759"/>
<organism evidence="2 3">
    <name type="scientific">Danaus chrysippus</name>
    <name type="common">African queen</name>
    <dbReference type="NCBI Taxonomy" id="151541"/>
    <lineage>
        <taxon>Eukaryota</taxon>
        <taxon>Metazoa</taxon>
        <taxon>Ecdysozoa</taxon>
        <taxon>Arthropoda</taxon>
        <taxon>Hexapoda</taxon>
        <taxon>Insecta</taxon>
        <taxon>Pterygota</taxon>
        <taxon>Neoptera</taxon>
        <taxon>Endopterygota</taxon>
        <taxon>Lepidoptera</taxon>
        <taxon>Glossata</taxon>
        <taxon>Ditrysia</taxon>
        <taxon>Papilionoidea</taxon>
        <taxon>Nymphalidae</taxon>
        <taxon>Danainae</taxon>
        <taxon>Danaini</taxon>
        <taxon>Danaina</taxon>
        <taxon>Danaus</taxon>
        <taxon>Anosia</taxon>
    </lineage>
</organism>
<evidence type="ECO:0000313" key="3">
    <source>
        <dbReference type="Proteomes" id="UP000789524"/>
    </source>
</evidence>
<name>A0A8J2QBW4_9NEOP</name>
<dbReference type="PROSITE" id="PS51029">
    <property type="entry name" value="MADF"/>
    <property type="match status" value="1"/>
</dbReference>
<dbReference type="InterPro" id="IPR006578">
    <property type="entry name" value="MADF-dom"/>
</dbReference>
<dbReference type="EMBL" id="CAKASE010000043">
    <property type="protein sequence ID" value="CAG9559067.1"/>
    <property type="molecule type" value="Genomic_DNA"/>
</dbReference>
<reference evidence="2" key="1">
    <citation type="submission" date="2021-09" db="EMBL/GenBank/DDBJ databases">
        <authorList>
            <person name="Martin H S."/>
        </authorList>
    </citation>
    <scope>NUCLEOTIDE SEQUENCE</scope>
</reference>
<dbReference type="AlphaFoldDB" id="A0A8J2QBW4"/>
<dbReference type="SMART" id="SM00595">
    <property type="entry name" value="MADF"/>
    <property type="match status" value="1"/>
</dbReference>
<sequence length="261" mass="30943">METHVSTTPYIETNQSKIELEKEFIYAWKSYPALWDPRNQYYTNKYKRLEYLKKLLEVYKKIKPGATTDDVRKKINIFRSNYKRELNKIEESRKRGCSDVVYSPRVWFFPLLNFLIETKHSMKLPQNSFDSEEEVRASREFEDFNGTTEETKTNITNVNEKSKIKEEIFEGHVCESYESISKRRRCENQDVQSSTSDAWPMHVYKYNPLAVIWSEKLERLCPIQKLYAEKAINDILFEAELGNLNKYSVLINPPTCSKPLT</sequence>
<evidence type="ECO:0000313" key="2">
    <source>
        <dbReference type="EMBL" id="CAG9559067.1"/>
    </source>
</evidence>
<gene>
    <name evidence="2" type="ORF">DCHRY22_LOCUS1003</name>
</gene>
<proteinExistence type="predicted"/>
<dbReference type="Pfam" id="PF10545">
    <property type="entry name" value="MADF_DNA_bdg"/>
    <property type="match status" value="1"/>
</dbReference>
<dbReference type="Proteomes" id="UP000789524">
    <property type="component" value="Unassembled WGS sequence"/>
</dbReference>
<protein>
    <submittedName>
        <fullName evidence="2">(African queen) hypothetical protein</fullName>
    </submittedName>
</protein>
<comment type="caution">
    <text evidence="2">The sequence shown here is derived from an EMBL/GenBank/DDBJ whole genome shotgun (WGS) entry which is preliminary data.</text>
</comment>
<dbReference type="PANTHER" id="PTHR21505:SF8">
    <property type="entry name" value="DPT-YFP REPRESSOR BY OVEREXPRESSION, ISOFORM D-RELATED"/>
    <property type="match status" value="1"/>
</dbReference>
<accession>A0A8J2QBW4</accession>
<evidence type="ECO:0000259" key="1">
    <source>
        <dbReference type="PROSITE" id="PS51029"/>
    </source>
</evidence>